<proteinExistence type="predicted"/>
<dbReference type="EMBL" id="HBKP01016742">
    <property type="protein sequence ID" value="CAE2227873.1"/>
    <property type="molecule type" value="Transcribed_RNA"/>
</dbReference>
<dbReference type="SUPFAM" id="SSF57667">
    <property type="entry name" value="beta-beta-alpha zinc fingers"/>
    <property type="match status" value="1"/>
</dbReference>
<keyword evidence="1" id="KW-0862">Zinc</keyword>
<dbReference type="InterPro" id="IPR036236">
    <property type="entry name" value="Znf_C2H2_sf"/>
</dbReference>
<dbReference type="Pfam" id="PF12756">
    <property type="entry name" value="zf-C2H2_2"/>
    <property type="match status" value="1"/>
</dbReference>
<keyword evidence="1" id="KW-0863">Zinc-finger</keyword>
<organism evidence="3">
    <name type="scientific">Vannella robusta</name>
    <dbReference type="NCBI Taxonomy" id="1487602"/>
    <lineage>
        <taxon>Eukaryota</taxon>
        <taxon>Amoebozoa</taxon>
        <taxon>Discosea</taxon>
        <taxon>Flabellinia</taxon>
        <taxon>Vannellidae</taxon>
        <taxon>Vannella</taxon>
    </lineage>
</organism>
<evidence type="ECO:0000256" key="1">
    <source>
        <dbReference type="PROSITE-ProRule" id="PRU00042"/>
    </source>
</evidence>
<dbReference type="InterPro" id="IPR013087">
    <property type="entry name" value="Znf_C2H2_type"/>
</dbReference>
<dbReference type="GO" id="GO:0008270">
    <property type="term" value="F:zinc ion binding"/>
    <property type="evidence" value="ECO:0007669"/>
    <property type="project" value="UniProtKB-KW"/>
</dbReference>
<keyword evidence="1" id="KW-0479">Metal-binding</keyword>
<dbReference type="PROSITE" id="PS50157">
    <property type="entry name" value="ZINC_FINGER_C2H2_2"/>
    <property type="match status" value="1"/>
</dbReference>
<dbReference type="GO" id="GO:0042273">
    <property type="term" value="P:ribosomal large subunit biogenesis"/>
    <property type="evidence" value="ECO:0007669"/>
    <property type="project" value="TreeGrafter"/>
</dbReference>
<sequence>MAKEHGLYIPDLDYVSDLGGLVGYLGEKVGTGNACLYCNKIFRDAEAVANHMRSLSHAKLKYDDDDLDEYEEFYDFSKTWEGVEGESEFDENEDITPEQQQQLILKSGKGIVDIDDDGYSLTLANGKRIGHRDLAVFYKQNFSSIARRDPETTKAVLNKYKALGWKTKVSDKQRIAQRHQQRKYFTEQMQVGVKSNRLQKYFREQVLY</sequence>
<feature type="domain" description="C2H2-type" evidence="2">
    <location>
        <begin position="33"/>
        <end position="62"/>
    </location>
</feature>
<accession>A0A7S4IFI7</accession>
<dbReference type="PROSITE" id="PS00028">
    <property type="entry name" value="ZINC_FINGER_C2H2_1"/>
    <property type="match status" value="1"/>
</dbReference>
<evidence type="ECO:0000259" key="2">
    <source>
        <dbReference type="PROSITE" id="PS50157"/>
    </source>
</evidence>
<dbReference type="InterPro" id="IPR041661">
    <property type="entry name" value="ZN622/Rei1/Reh1_Znf-C2H2"/>
</dbReference>
<dbReference type="AlphaFoldDB" id="A0A7S4IFI7"/>
<reference evidence="3" key="1">
    <citation type="submission" date="2021-01" db="EMBL/GenBank/DDBJ databases">
        <authorList>
            <person name="Corre E."/>
            <person name="Pelletier E."/>
            <person name="Niang G."/>
            <person name="Scheremetjew M."/>
            <person name="Finn R."/>
            <person name="Kale V."/>
            <person name="Holt S."/>
            <person name="Cochrane G."/>
            <person name="Meng A."/>
            <person name="Brown T."/>
            <person name="Cohen L."/>
        </authorList>
    </citation>
    <scope>NUCLEOTIDE SEQUENCE</scope>
    <source>
        <strain evidence="3">DIVA3 518/3/11/1/6</strain>
    </source>
</reference>
<gene>
    <name evidence="3" type="ORF">VSP0166_LOCUS11862</name>
</gene>
<dbReference type="GO" id="GO:0030687">
    <property type="term" value="C:preribosome, large subunit precursor"/>
    <property type="evidence" value="ECO:0007669"/>
    <property type="project" value="TreeGrafter"/>
</dbReference>
<name>A0A7S4IFI7_9EUKA</name>
<dbReference type="InterPro" id="IPR040025">
    <property type="entry name" value="Znf622/Rei1/Reh1"/>
</dbReference>
<dbReference type="PANTHER" id="PTHR13182">
    <property type="entry name" value="ZINC FINGER PROTEIN 622"/>
    <property type="match status" value="1"/>
</dbReference>
<evidence type="ECO:0000313" key="3">
    <source>
        <dbReference type="EMBL" id="CAE2227873.1"/>
    </source>
</evidence>
<dbReference type="PANTHER" id="PTHR13182:SF8">
    <property type="entry name" value="CYTOPLASMIC 60S SUBUNIT BIOGENESIS FACTOR ZNF622"/>
    <property type="match status" value="1"/>
</dbReference>
<protein>
    <recommendedName>
        <fullName evidence="2">C2H2-type domain-containing protein</fullName>
    </recommendedName>
</protein>